<evidence type="ECO:0000313" key="20">
    <source>
        <dbReference type="EMBL" id="MFC3147654.1"/>
    </source>
</evidence>
<dbReference type="Proteomes" id="UP001595556">
    <property type="component" value="Unassembled WGS sequence"/>
</dbReference>
<comment type="function">
    <text evidence="18">Catalyzes the oxidative decarboxylation of isocitrate to 2-oxoglutarate and carbon dioxide with the concomitant reduction of NADP(+).</text>
</comment>
<dbReference type="Gene3D" id="3.30.70.1570">
    <property type="match status" value="1"/>
</dbReference>
<comment type="cofactor">
    <cofactor evidence="1">
        <name>Mn(2+)</name>
        <dbReference type="ChEBI" id="CHEBI:29035"/>
    </cofactor>
</comment>
<gene>
    <name evidence="20" type="ORF">ACFOEN_08365</name>
</gene>
<comment type="similarity">
    <text evidence="3">Belongs to the isocitrate and isopropylmalate dehydrogenases family.</text>
</comment>
<dbReference type="InterPro" id="IPR019818">
    <property type="entry name" value="IsoCit/isopropylmalate_DH_CS"/>
</dbReference>
<keyword evidence="12 20" id="KW-0560">Oxidoreductase</keyword>
<evidence type="ECO:0000256" key="18">
    <source>
        <dbReference type="ARBA" id="ARBA00046127"/>
    </source>
</evidence>
<comment type="cofactor">
    <cofactor evidence="2">
        <name>Mg(2+)</name>
        <dbReference type="ChEBI" id="CHEBI:18420"/>
    </cofactor>
</comment>
<protein>
    <recommendedName>
        <fullName evidence="6">Isocitrate dehydrogenase [NADP]</fullName>
        <ecNumber evidence="5">1.1.1.42</ecNumber>
    </recommendedName>
    <alternativeName>
        <fullName evidence="15">IDP</fullName>
    </alternativeName>
    <alternativeName>
        <fullName evidence="16">NADP(+)-specific ICDH</fullName>
    </alternativeName>
    <alternativeName>
        <fullName evidence="17">Oxalosuccinate decarboxylase</fullName>
    </alternativeName>
</protein>
<keyword evidence="9" id="KW-0479">Metal-binding</keyword>
<dbReference type="PANTHER" id="PTHR11835">
    <property type="entry name" value="DECARBOXYLATING DEHYDROGENASES-ISOCITRATE, ISOPROPYLMALATE, TARTRATE"/>
    <property type="match status" value="1"/>
</dbReference>
<keyword evidence="11" id="KW-0521">NADP</keyword>
<dbReference type="NCBIfam" id="TIGR02924">
    <property type="entry name" value="ICDH_alpha"/>
    <property type="match status" value="1"/>
</dbReference>
<dbReference type="NCBIfam" id="NF006673">
    <property type="entry name" value="PRK09222.1"/>
    <property type="match status" value="1"/>
</dbReference>
<evidence type="ECO:0000256" key="4">
    <source>
        <dbReference type="ARBA" id="ARBA00011738"/>
    </source>
</evidence>
<keyword evidence="13" id="KW-0464">Manganese</keyword>
<evidence type="ECO:0000256" key="1">
    <source>
        <dbReference type="ARBA" id="ARBA00001936"/>
    </source>
</evidence>
<evidence type="ECO:0000256" key="6">
    <source>
        <dbReference type="ARBA" id="ARBA00019562"/>
    </source>
</evidence>
<keyword evidence="21" id="KW-1185">Reference proteome</keyword>
<dbReference type="RefSeq" id="WP_377302931.1">
    <property type="nucleotide sequence ID" value="NZ_CP180191.1"/>
</dbReference>
<evidence type="ECO:0000256" key="9">
    <source>
        <dbReference type="ARBA" id="ARBA00022723"/>
    </source>
</evidence>
<dbReference type="GO" id="GO:0004450">
    <property type="term" value="F:isocitrate dehydrogenase (NADP+) activity"/>
    <property type="evidence" value="ECO:0007669"/>
    <property type="project" value="UniProtKB-EC"/>
</dbReference>
<accession>A0ABV7H589</accession>
<comment type="catalytic activity">
    <reaction evidence="14">
        <text>D-threo-isocitrate + NADP(+) = 2-oxoglutarate + CO2 + NADPH</text>
        <dbReference type="Rhea" id="RHEA:19629"/>
        <dbReference type="ChEBI" id="CHEBI:15562"/>
        <dbReference type="ChEBI" id="CHEBI:16526"/>
        <dbReference type="ChEBI" id="CHEBI:16810"/>
        <dbReference type="ChEBI" id="CHEBI:57783"/>
        <dbReference type="ChEBI" id="CHEBI:58349"/>
        <dbReference type="EC" id="1.1.1.42"/>
    </reaction>
</comment>
<proteinExistence type="inferred from homology"/>
<feature type="domain" description="Isopropylmalate dehydrogenase-like" evidence="19">
    <location>
        <begin position="31"/>
        <end position="361"/>
    </location>
</feature>
<reference evidence="21" key="1">
    <citation type="journal article" date="2019" name="Int. J. Syst. Evol. Microbiol.">
        <title>The Global Catalogue of Microorganisms (GCM) 10K type strain sequencing project: providing services to taxonomists for standard genome sequencing and annotation.</title>
        <authorList>
            <consortium name="The Broad Institute Genomics Platform"/>
            <consortium name="The Broad Institute Genome Sequencing Center for Infectious Disease"/>
            <person name="Wu L."/>
            <person name="Ma J."/>
        </authorList>
    </citation>
    <scope>NUCLEOTIDE SEQUENCE [LARGE SCALE GENOMIC DNA]</scope>
    <source>
        <strain evidence="21">KCTC 52168</strain>
    </source>
</reference>
<dbReference type="InterPro" id="IPR040978">
    <property type="entry name" value="Isocitrate_DH_TT1725_C"/>
</dbReference>
<evidence type="ECO:0000256" key="10">
    <source>
        <dbReference type="ARBA" id="ARBA00022842"/>
    </source>
</evidence>
<evidence type="ECO:0000256" key="8">
    <source>
        <dbReference type="ARBA" id="ARBA00022532"/>
    </source>
</evidence>
<dbReference type="Pfam" id="PF00180">
    <property type="entry name" value="Iso_dh"/>
    <property type="match status" value="1"/>
</dbReference>
<evidence type="ECO:0000256" key="12">
    <source>
        <dbReference type="ARBA" id="ARBA00023002"/>
    </source>
</evidence>
<evidence type="ECO:0000256" key="5">
    <source>
        <dbReference type="ARBA" id="ARBA00013013"/>
    </source>
</evidence>
<dbReference type="SUPFAM" id="SSF53659">
    <property type="entry name" value="Isocitrate/Isopropylmalate dehydrogenase-like"/>
    <property type="match status" value="1"/>
</dbReference>
<dbReference type="Gene3D" id="3.40.718.10">
    <property type="entry name" value="Isopropylmalate Dehydrogenase"/>
    <property type="match status" value="1"/>
</dbReference>
<dbReference type="InterPro" id="IPR024084">
    <property type="entry name" value="IsoPropMal-DH-like_dom"/>
</dbReference>
<dbReference type="InterPro" id="IPR046997">
    <property type="entry name" value="Isocitrate_DH_TT1725_C_sf"/>
</dbReference>
<sequence>MKSEALDLIERLMNAPAKSEGAAAASTEKVPVTVALGDGIGPEIMGATLRILEAAGARIAPQVIEIGEKVYLSGNSAGIAPEAWDSLRRTKVFLKAPITTPSGGGYKSLNVTVRKTLGLYANVRPCVSYAPFVDTPHDKMDVVIVRENEEDLYAGIEHRQTDEVFQCLKLITRPGCEKIIRYAFEYARSHGRRKVTCMVKDNIMKMTDGLFYKVFQEIGAEYPDIGQERFIIDIGSARIATHPERFDVIVTPNLYGDIISDIAAEITGSVGLAGSANIGEHVAMFEAIHGSAPDIAGKGVANPSGLLLGAVMMLVHIRQADIAQKIHNAWLRTIEDGIHTADLKGEKTSRVVGTDEFAQAVVERLGQLPQHFKAVTYKNPAQAPAAAPKPLYTRKPAAKKEMVGVDVFVHEAGCTPDFLAGRLTTLSTGALKLQMITNRGVKVWPGGFPETFCTDHWRCRFVARDAGANISHKDIITLLASVTEGGVDVIKTENLCTFDGEQGFALGQGQ</sequence>
<evidence type="ECO:0000256" key="7">
    <source>
        <dbReference type="ARBA" id="ARBA00022435"/>
    </source>
</evidence>
<evidence type="ECO:0000256" key="17">
    <source>
        <dbReference type="ARBA" id="ARBA00031098"/>
    </source>
</evidence>
<dbReference type="InterPro" id="IPR014273">
    <property type="entry name" value="Isocitrate_DH_bac-typ"/>
</dbReference>
<dbReference type="PANTHER" id="PTHR11835:SF43">
    <property type="entry name" value="ISOPROPYLMALATE DEHYDROGENASE-LIKE DOMAIN-CONTAINING PROTEIN"/>
    <property type="match status" value="1"/>
</dbReference>
<comment type="subunit">
    <text evidence="4">Homodimer.</text>
</comment>
<evidence type="ECO:0000256" key="11">
    <source>
        <dbReference type="ARBA" id="ARBA00022857"/>
    </source>
</evidence>
<keyword evidence="7" id="KW-0329">Glyoxylate bypass</keyword>
<evidence type="ECO:0000256" key="15">
    <source>
        <dbReference type="ARBA" id="ARBA00029765"/>
    </source>
</evidence>
<evidence type="ECO:0000256" key="13">
    <source>
        <dbReference type="ARBA" id="ARBA00023211"/>
    </source>
</evidence>
<evidence type="ECO:0000256" key="3">
    <source>
        <dbReference type="ARBA" id="ARBA00007769"/>
    </source>
</evidence>
<keyword evidence="8" id="KW-0816">Tricarboxylic acid cycle</keyword>
<dbReference type="Pfam" id="PF18324">
    <property type="entry name" value="Isocitrate_DH_C_bact"/>
    <property type="match status" value="1"/>
</dbReference>
<evidence type="ECO:0000256" key="16">
    <source>
        <dbReference type="ARBA" id="ARBA00029990"/>
    </source>
</evidence>
<keyword evidence="10" id="KW-0460">Magnesium</keyword>
<organism evidence="20 21">
    <name type="scientific">Piscinibacterium candidicorallinum</name>
    <dbReference type="NCBI Taxonomy" id="1793872"/>
    <lineage>
        <taxon>Bacteria</taxon>
        <taxon>Pseudomonadati</taxon>
        <taxon>Pseudomonadota</taxon>
        <taxon>Betaproteobacteria</taxon>
        <taxon>Burkholderiales</taxon>
        <taxon>Piscinibacterium</taxon>
    </lineage>
</organism>
<comment type="caution">
    <text evidence="20">The sequence shown here is derived from an EMBL/GenBank/DDBJ whole genome shotgun (WGS) entry which is preliminary data.</text>
</comment>
<name>A0ABV7H589_9BURK</name>
<evidence type="ECO:0000259" key="19">
    <source>
        <dbReference type="SMART" id="SM01329"/>
    </source>
</evidence>
<dbReference type="PROSITE" id="PS00470">
    <property type="entry name" value="IDH_IMDH"/>
    <property type="match status" value="1"/>
</dbReference>
<dbReference type="EC" id="1.1.1.42" evidence="5"/>
<dbReference type="EMBL" id="JBHRTI010000004">
    <property type="protein sequence ID" value="MFC3147654.1"/>
    <property type="molecule type" value="Genomic_DNA"/>
</dbReference>
<dbReference type="SMART" id="SM01329">
    <property type="entry name" value="Iso_dh"/>
    <property type="match status" value="1"/>
</dbReference>
<evidence type="ECO:0000256" key="14">
    <source>
        <dbReference type="ARBA" id="ARBA00023554"/>
    </source>
</evidence>
<evidence type="ECO:0000313" key="21">
    <source>
        <dbReference type="Proteomes" id="UP001595556"/>
    </source>
</evidence>
<evidence type="ECO:0000256" key="2">
    <source>
        <dbReference type="ARBA" id="ARBA00001946"/>
    </source>
</evidence>